<comment type="caution">
    <text evidence="5">The sequence shown here is derived from an EMBL/GenBank/DDBJ whole genome shotgun (WGS) entry which is preliminary data.</text>
</comment>
<dbReference type="CDD" id="cd03801">
    <property type="entry name" value="GT4_PimA-like"/>
    <property type="match status" value="1"/>
</dbReference>
<dbReference type="Proteomes" id="UP000272560">
    <property type="component" value="Unassembled WGS sequence"/>
</dbReference>
<dbReference type="InterPro" id="IPR028098">
    <property type="entry name" value="Glyco_trans_4-like_N"/>
</dbReference>
<accession>A0A3A5M386</accession>
<keyword evidence="1" id="KW-0328">Glycosyltransferase</keyword>
<proteinExistence type="predicted"/>
<keyword evidence="6" id="KW-1185">Reference proteome</keyword>
<feature type="domain" description="Glycosyl transferase family 1" evidence="3">
    <location>
        <begin position="204"/>
        <end position="348"/>
    </location>
</feature>
<protein>
    <submittedName>
        <fullName evidence="5">Glycosyltransferase</fullName>
    </submittedName>
</protein>
<evidence type="ECO:0000259" key="4">
    <source>
        <dbReference type="Pfam" id="PF13579"/>
    </source>
</evidence>
<keyword evidence="2 5" id="KW-0808">Transferase</keyword>
<dbReference type="OrthoDB" id="8878585at2"/>
<gene>
    <name evidence="5" type="ORF">D6T63_06840</name>
</gene>
<dbReference type="AlphaFoldDB" id="A0A3A5M386"/>
<sequence>MHPERRCNLRKVVMVGPGGEMYGSDRVFLASASALASSDCQVRVVLPRHGPLSTKLQALGIDVEVFAFPVLRKQMLAPRSLPSTVARLLTGSFRTALWLIKARPSAVYVSTLTIGSWAFWGKLLGSRVVLHVHEAETHLPAIIKLLLCAPVFCSDCVIVNSNYTKRFLHDSVGSWATRKTLKVLNAIAVPEGGIVRVGAPTDENLNLLYVGRLSERKGVMDAVEALALLHSWGVQATLTLVGDIFEGNDAFLKDLKYCIGRLGLGEAVSFEGFQAEVWPYYRRSHIALVPSRSAESFGNTAVEAVLAATPLIVTNFSGLTEAVDGYEGVVQVDPSDPRQIAEAVRHILLFWEDFAISAASDREIALRRHSSKVYDSEIRGAISPRAGL</sequence>
<reference evidence="5 6" key="1">
    <citation type="submission" date="2018-09" db="EMBL/GenBank/DDBJ databases">
        <title>Novel species of Arthrobacter.</title>
        <authorList>
            <person name="Liu Q."/>
            <person name="Xin Y.-H."/>
        </authorList>
    </citation>
    <scope>NUCLEOTIDE SEQUENCE [LARGE SCALE GENOMIC DNA]</scope>
    <source>
        <strain evidence="5 6">Hz2</strain>
    </source>
</reference>
<dbReference type="PANTHER" id="PTHR12526:SF638">
    <property type="entry name" value="SPORE COAT PROTEIN SA"/>
    <property type="match status" value="1"/>
</dbReference>
<dbReference type="Gene3D" id="3.40.50.2000">
    <property type="entry name" value="Glycogen Phosphorylase B"/>
    <property type="match status" value="2"/>
</dbReference>
<dbReference type="Pfam" id="PF00534">
    <property type="entry name" value="Glycos_transf_1"/>
    <property type="match status" value="1"/>
</dbReference>
<evidence type="ECO:0000259" key="3">
    <source>
        <dbReference type="Pfam" id="PF00534"/>
    </source>
</evidence>
<evidence type="ECO:0000256" key="1">
    <source>
        <dbReference type="ARBA" id="ARBA00022676"/>
    </source>
</evidence>
<dbReference type="SUPFAM" id="SSF53756">
    <property type="entry name" value="UDP-Glycosyltransferase/glycogen phosphorylase"/>
    <property type="match status" value="1"/>
</dbReference>
<organism evidence="5 6">
    <name type="scientific">Arthrobacter cheniae</name>
    <dbReference type="NCBI Taxonomy" id="1258888"/>
    <lineage>
        <taxon>Bacteria</taxon>
        <taxon>Bacillati</taxon>
        <taxon>Actinomycetota</taxon>
        <taxon>Actinomycetes</taxon>
        <taxon>Micrococcales</taxon>
        <taxon>Micrococcaceae</taxon>
        <taxon>Arthrobacter</taxon>
    </lineage>
</organism>
<evidence type="ECO:0000313" key="6">
    <source>
        <dbReference type="Proteomes" id="UP000272560"/>
    </source>
</evidence>
<dbReference type="EMBL" id="QZVT01000003">
    <property type="protein sequence ID" value="RJT80913.1"/>
    <property type="molecule type" value="Genomic_DNA"/>
</dbReference>
<feature type="domain" description="Glycosyltransferase subfamily 4-like N-terminal" evidence="4">
    <location>
        <begin position="23"/>
        <end position="138"/>
    </location>
</feature>
<dbReference type="GO" id="GO:0016757">
    <property type="term" value="F:glycosyltransferase activity"/>
    <property type="evidence" value="ECO:0007669"/>
    <property type="project" value="UniProtKB-KW"/>
</dbReference>
<evidence type="ECO:0000256" key="2">
    <source>
        <dbReference type="ARBA" id="ARBA00022679"/>
    </source>
</evidence>
<name>A0A3A5M386_9MICC</name>
<dbReference type="InterPro" id="IPR001296">
    <property type="entry name" value="Glyco_trans_1"/>
</dbReference>
<dbReference type="Pfam" id="PF13579">
    <property type="entry name" value="Glyco_trans_4_4"/>
    <property type="match status" value="1"/>
</dbReference>
<dbReference type="PANTHER" id="PTHR12526">
    <property type="entry name" value="GLYCOSYLTRANSFERASE"/>
    <property type="match status" value="1"/>
</dbReference>
<evidence type="ECO:0000313" key="5">
    <source>
        <dbReference type="EMBL" id="RJT80913.1"/>
    </source>
</evidence>
<dbReference type="RefSeq" id="WP_120148259.1">
    <property type="nucleotide sequence ID" value="NZ_QZVT01000003.1"/>
</dbReference>